<evidence type="ECO:0000313" key="1">
    <source>
        <dbReference type="EMBL" id="EDP14940.1"/>
    </source>
</evidence>
<name>A8RWM4_ENTBW</name>
<dbReference type="RefSeq" id="WP_007037505.1">
    <property type="nucleotide sequence ID" value="NZ_DS480692.1"/>
</dbReference>
<reference evidence="1 2" key="1">
    <citation type="submission" date="2007-08" db="EMBL/GenBank/DDBJ databases">
        <authorList>
            <person name="Fulton L."/>
            <person name="Clifton S."/>
            <person name="Fulton B."/>
            <person name="Xu J."/>
            <person name="Minx P."/>
            <person name="Pepin K.H."/>
            <person name="Johnson M."/>
            <person name="Thiruvilangam P."/>
            <person name="Bhonagiri V."/>
            <person name="Nash W.E."/>
            <person name="Mardis E.R."/>
            <person name="Wilson R.K."/>
        </authorList>
    </citation>
    <scope>NUCLEOTIDE SEQUENCE [LARGE SCALE GENOMIC DNA]</scope>
    <source>
        <strain evidence="2">ATCC BAA-613 / DSM 15670 / CCUG 46953 / JCM 12243 / WAL 16351</strain>
    </source>
</reference>
<dbReference type="Proteomes" id="UP000005396">
    <property type="component" value="Unassembled WGS sequence"/>
</dbReference>
<organism evidence="1 2">
    <name type="scientific">Enterocloster bolteae (strain ATCC BAA-613 / DSM 15670 / CCUG 46953 / JCM 12243 / WAL 16351)</name>
    <name type="common">Clostridium bolteae</name>
    <dbReference type="NCBI Taxonomy" id="411902"/>
    <lineage>
        <taxon>Bacteria</taxon>
        <taxon>Bacillati</taxon>
        <taxon>Bacillota</taxon>
        <taxon>Clostridia</taxon>
        <taxon>Lachnospirales</taxon>
        <taxon>Lachnospiraceae</taxon>
        <taxon>Enterocloster</taxon>
    </lineage>
</organism>
<evidence type="ECO:0000313" key="2">
    <source>
        <dbReference type="Proteomes" id="UP000005396"/>
    </source>
</evidence>
<proteinExistence type="predicted"/>
<comment type="caution">
    <text evidence="1">The sequence shown here is derived from an EMBL/GenBank/DDBJ whole genome shotgun (WGS) entry which is preliminary data.</text>
</comment>
<dbReference type="PaxDb" id="411902-CLOBOL_04632"/>
<protein>
    <submittedName>
        <fullName evidence="1">Uncharacterized protein</fullName>
    </submittedName>
</protein>
<dbReference type="AlphaFoldDB" id="A8RWM4"/>
<gene>
    <name evidence="1" type="ORF">CLOBOL_04632</name>
</gene>
<sequence length="104" mass="12218">MRQFPDYRADKPGITERKELSIMLIYIEMYPKDRLLNGPKCSVSELKKRLAKILAEAETKDFISIFCARYNFEEMPLDNVPINENIEVDYYMDIDAGLIHKPSR</sequence>
<reference evidence="1 2" key="2">
    <citation type="submission" date="2007-09" db="EMBL/GenBank/DDBJ databases">
        <title>Draft genome sequence of Clostridium bolteae (ATCC BAA-613).</title>
        <authorList>
            <person name="Sudarsanam P."/>
            <person name="Ley R."/>
            <person name="Guruge J."/>
            <person name="Turnbaugh P.J."/>
            <person name="Mahowald M."/>
            <person name="Liep D."/>
            <person name="Gordon J."/>
        </authorList>
    </citation>
    <scope>NUCLEOTIDE SEQUENCE [LARGE SCALE GENOMIC DNA]</scope>
    <source>
        <strain evidence="2">ATCC BAA-613 / DSM 15670 / CCUG 46953 / JCM 12243 / WAL 16351</strain>
    </source>
</reference>
<accession>A8RWM4</accession>
<dbReference type="EMBL" id="ABCC02000037">
    <property type="protein sequence ID" value="EDP14940.1"/>
    <property type="molecule type" value="Genomic_DNA"/>
</dbReference>
<dbReference type="HOGENOM" id="CLU_177591_0_0_9"/>